<dbReference type="Gene3D" id="3.30.360.10">
    <property type="entry name" value="Dihydrodipicolinate Reductase, domain 2"/>
    <property type="match status" value="1"/>
</dbReference>
<name>A0A427YF24_9TREE</name>
<evidence type="ECO:0000259" key="4">
    <source>
        <dbReference type="Pfam" id="PF22725"/>
    </source>
</evidence>
<comment type="similarity">
    <text evidence="1">Belongs to the Gfo/Idh/MocA family.</text>
</comment>
<gene>
    <name evidence="5" type="ORF">EHS25_001775</name>
</gene>
<proteinExistence type="inferred from homology"/>
<dbReference type="InterPro" id="IPR036291">
    <property type="entry name" value="NAD(P)-bd_dom_sf"/>
</dbReference>
<evidence type="ECO:0000259" key="3">
    <source>
        <dbReference type="Pfam" id="PF01408"/>
    </source>
</evidence>
<evidence type="ECO:0008006" key="7">
    <source>
        <dbReference type="Google" id="ProtNLM"/>
    </source>
</evidence>
<evidence type="ECO:0000313" key="6">
    <source>
        <dbReference type="Proteomes" id="UP000279259"/>
    </source>
</evidence>
<dbReference type="OrthoDB" id="64915at2759"/>
<dbReference type="Pfam" id="PF01408">
    <property type="entry name" value="GFO_IDH_MocA"/>
    <property type="match status" value="1"/>
</dbReference>
<organism evidence="5 6">
    <name type="scientific">Saitozyma podzolica</name>
    <dbReference type="NCBI Taxonomy" id="1890683"/>
    <lineage>
        <taxon>Eukaryota</taxon>
        <taxon>Fungi</taxon>
        <taxon>Dikarya</taxon>
        <taxon>Basidiomycota</taxon>
        <taxon>Agaricomycotina</taxon>
        <taxon>Tremellomycetes</taxon>
        <taxon>Tremellales</taxon>
        <taxon>Trimorphomycetaceae</taxon>
        <taxon>Saitozyma</taxon>
    </lineage>
</organism>
<evidence type="ECO:0000256" key="2">
    <source>
        <dbReference type="ARBA" id="ARBA00023002"/>
    </source>
</evidence>
<keyword evidence="6" id="KW-1185">Reference proteome</keyword>
<dbReference type="Gene3D" id="3.40.50.720">
    <property type="entry name" value="NAD(P)-binding Rossmann-like Domain"/>
    <property type="match status" value="1"/>
</dbReference>
<dbReference type="GO" id="GO:0016491">
    <property type="term" value="F:oxidoreductase activity"/>
    <property type="evidence" value="ECO:0007669"/>
    <property type="project" value="UniProtKB-KW"/>
</dbReference>
<sequence>MPTPIQVGIIGYGSSVKNYHLPYILSCPEMLHLRAILQRSAPPTDGASGHVAVDHPELTHYRTTDSFFADKEIELVIICTRVESHTELALAAINAGKHVVVEKAFTPTAKEADKVIAAAKKAYQNRRYDADFQTLERLFHQGVFGSVNEAEFHHDLNSPPMLQRMTEPDRSAGEGMIYTAGSHSLDHALRLFGRPSSVTGFLRVLRGIPTSVEDTFTITLAYTPDPLIVHVKTNAVSTMPYQLTFFIRGSKGSFVKFGQDEQNVHVRQGLLPGSPDFGKEPEEMWGLLATRERVTDTQVPRGDLWWGKVPSEKGDWRRFYVDLVKAIRGEGSLVIDPQLSRDGVRVIELAIESATQRGVRFRGHSGWLVIQRSSPWRDYASSPLVCSLWPSTERAQESPGIREVCTCGWL</sequence>
<keyword evidence="2" id="KW-0560">Oxidoreductase</keyword>
<dbReference type="STRING" id="1890683.A0A427YF24"/>
<protein>
    <recommendedName>
        <fullName evidence="7">Gfo/Idh/MocA-like oxidoreductase N-terminal domain-containing protein</fullName>
    </recommendedName>
</protein>
<accession>A0A427YF24</accession>
<evidence type="ECO:0000313" key="5">
    <source>
        <dbReference type="EMBL" id="RSH89789.1"/>
    </source>
</evidence>
<dbReference type="PANTHER" id="PTHR43708">
    <property type="entry name" value="CONSERVED EXPRESSED OXIDOREDUCTASE (EUROFUNG)"/>
    <property type="match status" value="1"/>
</dbReference>
<feature type="domain" description="GFO/IDH/MocA-like oxidoreductase" evidence="4">
    <location>
        <begin position="132"/>
        <end position="254"/>
    </location>
</feature>
<dbReference type="Pfam" id="PF22725">
    <property type="entry name" value="GFO_IDH_MocA_C3"/>
    <property type="match status" value="1"/>
</dbReference>
<dbReference type="InterPro" id="IPR000683">
    <property type="entry name" value="Gfo/Idh/MocA-like_OxRdtase_N"/>
</dbReference>
<feature type="domain" description="Gfo/Idh/MocA-like oxidoreductase N-terminal" evidence="3">
    <location>
        <begin position="5"/>
        <end position="122"/>
    </location>
</feature>
<dbReference type="Proteomes" id="UP000279259">
    <property type="component" value="Unassembled WGS sequence"/>
</dbReference>
<dbReference type="SUPFAM" id="SSF51735">
    <property type="entry name" value="NAD(P)-binding Rossmann-fold domains"/>
    <property type="match status" value="1"/>
</dbReference>
<dbReference type="EMBL" id="RSCD01000012">
    <property type="protein sequence ID" value="RSH89789.1"/>
    <property type="molecule type" value="Genomic_DNA"/>
</dbReference>
<dbReference type="PANTHER" id="PTHR43708:SF5">
    <property type="entry name" value="CONSERVED EXPRESSED OXIDOREDUCTASE (EUROFUNG)-RELATED"/>
    <property type="match status" value="1"/>
</dbReference>
<comment type="caution">
    <text evidence="5">The sequence shown here is derived from an EMBL/GenBank/DDBJ whole genome shotgun (WGS) entry which is preliminary data.</text>
</comment>
<reference evidence="5 6" key="1">
    <citation type="submission" date="2018-11" db="EMBL/GenBank/DDBJ databases">
        <title>Genome sequence of Saitozyma podzolica DSM 27192.</title>
        <authorList>
            <person name="Aliyu H."/>
            <person name="Gorte O."/>
            <person name="Ochsenreither K."/>
        </authorList>
    </citation>
    <scope>NUCLEOTIDE SEQUENCE [LARGE SCALE GENOMIC DNA]</scope>
    <source>
        <strain evidence="5 6">DSM 27192</strain>
    </source>
</reference>
<dbReference type="GO" id="GO:0000166">
    <property type="term" value="F:nucleotide binding"/>
    <property type="evidence" value="ECO:0007669"/>
    <property type="project" value="InterPro"/>
</dbReference>
<dbReference type="AlphaFoldDB" id="A0A427YF24"/>
<dbReference type="InterPro" id="IPR051317">
    <property type="entry name" value="Gfo/Idh/MocA_oxidoreduct"/>
</dbReference>
<evidence type="ECO:0000256" key="1">
    <source>
        <dbReference type="ARBA" id="ARBA00010928"/>
    </source>
</evidence>
<dbReference type="InterPro" id="IPR055170">
    <property type="entry name" value="GFO_IDH_MocA-like_dom"/>
</dbReference>